<keyword evidence="3" id="KW-0547">Nucleotide-binding</keyword>
<dbReference type="Proteomes" id="UP000199417">
    <property type="component" value="Unassembled WGS sequence"/>
</dbReference>
<evidence type="ECO:0000313" key="8">
    <source>
        <dbReference type="Proteomes" id="UP000199417"/>
    </source>
</evidence>
<dbReference type="GO" id="GO:0005524">
    <property type="term" value="F:ATP binding"/>
    <property type="evidence" value="ECO:0007669"/>
    <property type="project" value="UniProtKB-KW"/>
</dbReference>
<proteinExistence type="inferred from homology"/>
<keyword evidence="8" id="KW-1185">Reference proteome</keyword>
<keyword evidence="4 7" id="KW-0067">ATP-binding</keyword>
<feature type="domain" description="ABC transporter" evidence="6">
    <location>
        <begin position="4"/>
        <end position="243"/>
    </location>
</feature>
<dbReference type="STRING" id="168276.SAMN05444580_10187"/>
<protein>
    <submittedName>
        <fullName evidence="7">Branched-chain amino acid transport system ATP-binding protein</fullName>
    </submittedName>
</protein>
<dbReference type="PROSITE" id="PS00211">
    <property type="entry name" value="ABC_TRANSPORTER_1"/>
    <property type="match status" value="1"/>
</dbReference>
<dbReference type="SUPFAM" id="SSF52540">
    <property type="entry name" value="P-loop containing nucleoside triphosphate hydrolases"/>
    <property type="match status" value="1"/>
</dbReference>
<dbReference type="Pfam" id="PF00005">
    <property type="entry name" value="ABC_tran"/>
    <property type="match status" value="1"/>
</dbReference>
<dbReference type="PANTHER" id="PTHR43820">
    <property type="entry name" value="HIGH-AFFINITY BRANCHED-CHAIN AMINO ACID TRANSPORT ATP-BINDING PROTEIN LIVF"/>
    <property type="match status" value="1"/>
</dbReference>
<evidence type="ECO:0000256" key="3">
    <source>
        <dbReference type="ARBA" id="ARBA00022741"/>
    </source>
</evidence>
<dbReference type="CDD" id="cd03224">
    <property type="entry name" value="ABC_TM1139_LivF_branched"/>
    <property type="match status" value="1"/>
</dbReference>
<gene>
    <name evidence="7" type="ORF">SAMN05444580_10187</name>
</gene>
<dbReference type="EMBL" id="FNAB01000001">
    <property type="protein sequence ID" value="SDC51567.1"/>
    <property type="molecule type" value="Genomic_DNA"/>
</dbReference>
<dbReference type="InterPro" id="IPR052156">
    <property type="entry name" value="BCAA_Transport_ATP-bd_LivF"/>
</dbReference>
<comment type="similarity">
    <text evidence="1">Belongs to the ABC transporter superfamily.</text>
</comment>
<evidence type="ECO:0000313" key="7">
    <source>
        <dbReference type="EMBL" id="SDC51567.1"/>
    </source>
</evidence>
<accession>A0A1G6M897</accession>
<evidence type="ECO:0000256" key="5">
    <source>
        <dbReference type="ARBA" id="ARBA00022970"/>
    </source>
</evidence>
<dbReference type="PROSITE" id="PS50893">
    <property type="entry name" value="ABC_TRANSPORTER_2"/>
    <property type="match status" value="1"/>
</dbReference>
<organism evidence="7 8">
    <name type="scientific">Rhodococcus tukisamuensis</name>
    <dbReference type="NCBI Taxonomy" id="168276"/>
    <lineage>
        <taxon>Bacteria</taxon>
        <taxon>Bacillati</taxon>
        <taxon>Actinomycetota</taxon>
        <taxon>Actinomycetes</taxon>
        <taxon>Mycobacteriales</taxon>
        <taxon>Nocardiaceae</taxon>
        <taxon>Rhodococcus</taxon>
    </lineage>
</organism>
<dbReference type="GO" id="GO:0016887">
    <property type="term" value="F:ATP hydrolysis activity"/>
    <property type="evidence" value="ECO:0007669"/>
    <property type="project" value="InterPro"/>
</dbReference>
<dbReference type="GO" id="GO:0015807">
    <property type="term" value="P:L-amino acid transport"/>
    <property type="evidence" value="ECO:0007669"/>
    <property type="project" value="TreeGrafter"/>
</dbReference>
<dbReference type="InterPro" id="IPR003593">
    <property type="entry name" value="AAA+_ATPase"/>
</dbReference>
<dbReference type="RefSeq" id="WP_072844426.1">
    <property type="nucleotide sequence ID" value="NZ_FNAB01000001.1"/>
</dbReference>
<evidence type="ECO:0000256" key="1">
    <source>
        <dbReference type="ARBA" id="ARBA00005417"/>
    </source>
</evidence>
<keyword evidence="5" id="KW-0029">Amino-acid transport</keyword>
<name>A0A1G6M897_9NOCA</name>
<dbReference type="PANTHER" id="PTHR43820:SF4">
    <property type="entry name" value="HIGH-AFFINITY BRANCHED-CHAIN AMINO ACID TRANSPORT ATP-BINDING PROTEIN LIVF"/>
    <property type="match status" value="1"/>
</dbReference>
<dbReference type="GO" id="GO:0015658">
    <property type="term" value="F:branched-chain amino acid transmembrane transporter activity"/>
    <property type="evidence" value="ECO:0007669"/>
    <property type="project" value="TreeGrafter"/>
</dbReference>
<evidence type="ECO:0000256" key="4">
    <source>
        <dbReference type="ARBA" id="ARBA00022840"/>
    </source>
</evidence>
<dbReference type="InterPro" id="IPR017871">
    <property type="entry name" value="ABC_transporter-like_CS"/>
</dbReference>
<evidence type="ECO:0000256" key="2">
    <source>
        <dbReference type="ARBA" id="ARBA00022448"/>
    </source>
</evidence>
<dbReference type="Gene3D" id="3.40.50.300">
    <property type="entry name" value="P-loop containing nucleotide triphosphate hydrolases"/>
    <property type="match status" value="1"/>
</dbReference>
<dbReference type="AlphaFoldDB" id="A0A1G6M897"/>
<keyword evidence="2" id="KW-0813">Transport</keyword>
<sequence>MNSLVIDSLSVRYGAASLSLEDVSLTVPQGQIVSLLGPNGAGKSTLMRAVSGLLGVHGGAVASGKVELLGKDVTNDRSSKRVKAGLAQALEGRQVFPGLTVAENLASGGHVRRYRRAQELEVRERVLHHFPRLGDLMARKAGYLSGGEQQMLAIGRAMMSQPKVLLLDEPSLGLAPKIVADVRDVIVDINKEGTSILLVEQNAAMAMAIAHYGYVLEGGRVVKEGKAEDLRGDAEIAELYLGASAVGTAEPAPAVQATGIDTEGAIQHV</sequence>
<evidence type="ECO:0000259" key="6">
    <source>
        <dbReference type="PROSITE" id="PS50893"/>
    </source>
</evidence>
<reference evidence="7 8" key="1">
    <citation type="submission" date="2016-10" db="EMBL/GenBank/DDBJ databases">
        <authorList>
            <person name="de Groot N.N."/>
        </authorList>
    </citation>
    <scope>NUCLEOTIDE SEQUENCE [LARGE SCALE GENOMIC DNA]</scope>
    <source>
        <strain evidence="7 8">JCM 11308</strain>
    </source>
</reference>
<dbReference type="InterPro" id="IPR003439">
    <property type="entry name" value="ABC_transporter-like_ATP-bd"/>
</dbReference>
<dbReference type="SMART" id="SM00382">
    <property type="entry name" value="AAA"/>
    <property type="match status" value="1"/>
</dbReference>
<dbReference type="InterPro" id="IPR027417">
    <property type="entry name" value="P-loop_NTPase"/>
</dbReference>